<dbReference type="GO" id="GO:0000271">
    <property type="term" value="P:polysaccharide biosynthetic process"/>
    <property type="evidence" value="ECO:0007669"/>
    <property type="project" value="InterPro"/>
</dbReference>
<proteinExistence type="predicted"/>
<gene>
    <name evidence="1" type="ORF">C8P66_12056</name>
</gene>
<evidence type="ECO:0000313" key="1">
    <source>
        <dbReference type="EMBL" id="PZW41865.1"/>
    </source>
</evidence>
<keyword evidence="2" id="KW-1185">Reference proteome</keyword>
<dbReference type="Pfam" id="PF05159">
    <property type="entry name" value="Capsule_synth"/>
    <property type="match status" value="1"/>
</dbReference>
<dbReference type="GO" id="GO:0015774">
    <property type="term" value="P:polysaccharide transport"/>
    <property type="evidence" value="ECO:0007669"/>
    <property type="project" value="InterPro"/>
</dbReference>
<dbReference type="RefSeq" id="WP_111399441.1">
    <property type="nucleotide sequence ID" value="NZ_QKYU01000020.1"/>
</dbReference>
<comment type="caution">
    <text evidence="1">The sequence shown here is derived from an EMBL/GenBank/DDBJ whole genome shotgun (WGS) entry which is preliminary data.</text>
</comment>
<reference evidence="1 2" key="1">
    <citation type="submission" date="2018-06" db="EMBL/GenBank/DDBJ databases">
        <title>Genomic Encyclopedia of Archaeal and Bacterial Type Strains, Phase II (KMG-II): from individual species to whole genera.</title>
        <authorList>
            <person name="Goeker M."/>
        </authorList>
    </citation>
    <scope>NUCLEOTIDE SEQUENCE [LARGE SCALE GENOMIC DNA]</scope>
    <source>
        <strain evidence="1 2">DSM 24525</strain>
    </source>
</reference>
<accession>A0A2W7I9U8</accession>
<sequence length="418" mass="47298">MQDRQDSAAKRFLFLQGPIGPFFDMVGAQLRGWGHATFRINLSGGDRRLWTGPNATDFTGAPEEWPAFLDTFLDEHAITDIVLLGEAREYHLRAIAAAKLRGINVAVTDFGYMRPDWITLEHDGMNGTSRFPRDRDAILRLAAPLGPPDLVVRFWDSFFNQAIWDMRYSLDTAVSWRFRRYATHQLHTPVQIYLGMALRLVLRRFANQHAARVMARVQDRGPLFLLAMQMETDFAIRAYSHYPDNDAVIEEVFASFASHAPAAARLLVKVHPLDPFAKNWSRRVRQAAGRHGIAERVEYLGGGNLGDIVEHCQGVVTVTSTVGMRSIVERLPTYALGDALYRIEGLVSPGTLAEFWCNPQPPEPYLREAFLRAAAHYLHVRGAFYRRPGLDAAAYDTAKRLHDGLPEYRTERLEPPEV</sequence>
<dbReference type="InterPro" id="IPR007833">
    <property type="entry name" value="Capsule_polysaccharide_synth"/>
</dbReference>
<dbReference type="AlphaFoldDB" id="A0A2W7I9U8"/>
<protein>
    <submittedName>
        <fullName evidence="1">Capsular polysaccharide export protein</fullName>
    </submittedName>
</protein>
<dbReference type="OrthoDB" id="9794206at2"/>
<dbReference type="EMBL" id="QKYU01000020">
    <property type="protein sequence ID" value="PZW41865.1"/>
    <property type="molecule type" value="Genomic_DNA"/>
</dbReference>
<name>A0A2W7I9U8_9PROT</name>
<evidence type="ECO:0000313" key="2">
    <source>
        <dbReference type="Proteomes" id="UP000249688"/>
    </source>
</evidence>
<dbReference type="Proteomes" id="UP000249688">
    <property type="component" value="Unassembled WGS sequence"/>
</dbReference>
<dbReference type="CDD" id="cd16441">
    <property type="entry name" value="beta_Kdo_transferase_KpsS"/>
    <property type="match status" value="1"/>
</dbReference>
<organism evidence="1 2">
    <name type="scientific">Humitalea rosea</name>
    <dbReference type="NCBI Taxonomy" id="990373"/>
    <lineage>
        <taxon>Bacteria</taxon>
        <taxon>Pseudomonadati</taxon>
        <taxon>Pseudomonadota</taxon>
        <taxon>Alphaproteobacteria</taxon>
        <taxon>Acetobacterales</taxon>
        <taxon>Roseomonadaceae</taxon>
        <taxon>Humitalea</taxon>
    </lineage>
</organism>